<dbReference type="PROSITE" id="PS00061">
    <property type="entry name" value="ADH_SHORT"/>
    <property type="match status" value="1"/>
</dbReference>
<organism evidence="3 4">
    <name type="scientific">Conexibacter stalactiti</name>
    <dbReference type="NCBI Taxonomy" id="1940611"/>
    <lineage>
        <taxon>Bacteria</taxon>
        <taxon>Bacillati</taxon>
        <taxon>Actinomycetota</taxon>
        <taxon>Thermoleophilia</taxon>
        <taxon>Solirubrobacterales</taxon>
        <taxon>Conexibacteraceae</taxon>
        <taxon>Conexibacter</taxon>
    </lineage>
</organism>
<evidence type="ECO:0000256" key="1">
    <source>
        <dbReference type="ARBA" id="ARBA00006484"/>
    </source>
</evidence>
<dbReference type="InterPro" id="IPR050259">
    <property type="entry name" value="SDR"/>
</dbReference>
<keyword evidence="4" id="KW-1185">Reference proteome</keyword>
<evidence type="ECO:0000256" key="2">
    <source>
        <dbReference type="RuleBase" id="RU000363"/>
    </source>
</evidence>
<name>A0ABU4HKS7_9ACTN</name>
<dbReference type="PANTHER" id="PTHR42879:SF2">
    <property type="entry name" value="3-OXOACYL-[ACYL-CARRIER-PROTEIN] REDUCTASE FABG"/>
    <property type="match status" value="1"/>
</dbReference>
<dbReference type="PRINTS" id="PR00080">
    <property type="entry name" value="SDRFAMILY"/>
</dbReference>
<evidence type="ECO:0000313" key="3">
    <source>
        <dbReference type="EMBL" id="MDW5593906.1"/>
    </source>
</evidence>
<dbReference type="InterPro" id="IPR036291">
    <property type="entry name" value="NAD(P)-bd_dom_sf"/>
</dbReference>
<comment type="caution">
    <text evidence="3">The sequence shown here is derived from an EMBL/GenBank/DDBJ whole genome shotgun (WGS) entry which is preliminary data.</text>
</comment>
<accession>A0ABU4HKS7</accession>
<dbReference type="PANTHER" id="PTHR42879">
    <property type="entry name" value="3-OXOACYL-(ACYL-CARRIER-PROTEIN) REDUCTASE"/>
    <property type="match status" value="1"/>
</dbReference>
<dbReference type="Proteomes" id="UP001284601">
    <property type="component" value="Unassembled WGS sequence"/>
</dbReference>
<gene>
    <name evidence="3" type="ORF">R7226_06145</name>
</gene>
<dbReference type="Gene3D" id="3.40.50.720">
    <property type="entry name" value="NAD(P)-binding Rossmann-like Domain"/>
    <property type="match status" value="1"/>
</dbReference>
<sequence>MNHTRRAAIVTGAAGGIGRAVCDRLLADGLDVHAVDLRTDEAPAPAARSAAAAAAPAADSAAAAAIPFAADLTSGDGNRAAVAEALRRFGRIDVVVANAGVQHVAPVAEFPEERWRMLLDLMLTSPFVLAKHAWPALVESPLASFVVVSSAHGLVASPGKSAYVAAKHGTIGLVKTLALEGAEHEITANAVCPGYVRTPLVERQVEALAERDFTTHGRALTDGLLAPHAIKRLIEPAEVADVVALLAGPSGRAFTGAALTMDLGWTAR</sequence>
<dbReference type="Pfam" id="PF00106">
    <property type="entry name" value="adh_short"/>
    <property type="match status" value="1"/>
</dbReference>
<dbReference type="RefSeq" id="WP_318596165.1">
    <property type="nucleotide sequence ID" value="NZ_JAWSTH010000010.1"/>
</dbReference>
<comment type="similarity">
    <text evidence="1 2">Belongs to the short-chain dehydrogenases/reductases (SDR) family.</text>
</comment>
<protein>
    <submittedName>
        <fullName evidence="3">SDR family NAD(P)-dependent oxidoreductase</fullName>
    </submittedName>
</protein>
<dbReference type="InterPro" id="IPR002347">
    <property type="entry name" value="SDR_fam"/>
</dbReference>
<dbReference type="EMBL" id="JAWSTH010000010">
    <property type="protein sequence ID" value="MDW5593906.1"/>
    <property type="molecule type" value="Genomic_DNA"/>
</dbReference>
<proteinExistence type="inferred from homology"/>
<dbReference type="PRINTS" id="PR00081">
    <property type="entry name" value="GDHRDH"/>
</dbReference>
<reference evidence="4" key="1">
    <citation type="submission" date="2023-07" db="EMBL/GenBank/DDBJ databases">
        <title>Conexibacter stalactiti sp. nov., isolated from stalactites in a lava cave and emended description of the genus Conexibacter.</title>
        <authorList>
            <person name="Lee S.D."/>
        </authorList>
    </citation>
    <scope>NUCLEOTIDE SEQUENCE [LARGE SCALE GENOMIC DNA]</scope>
    <source>
        <strain evidence="4">KCTC 39840</strain>
    </source>
</reference>
<dbReference type="SUPFAM" id="SSF51735">
    <property type="entry name" value="NAD(P)-binding Rossmann-fold domains"/>
    <property type="match status" value="1"/>
</dbReference>
<dbReference type="InterPro" id="IPR020904">
    <property type="entry name" value="Sc_DH/Rdtase_CS"/>
</dbReference>
<evidence type="ECO:0000313" key="4">
    <source>
        <dbReference type="Proteomes" id="UP001284601"/>
    </source>
</evidence>